<comment type="subcellular location">
    <subcellularLocation>
        <location evidence="1">Secreted</location>
    </subcellularLocation>
</comment>
<organism evidence="5 6">
    <name type="scientific">Collinsella ihumii</name>
    <dbReference type="NCBI Taxonomy" id="1720204"/>
    <lineage>
        <taxon>Bacteria</taxon>
        <taxon>Bacillati</taxon>
        <taxon>Actinomycetota</taxon>
        <taxon>Coriobacteriia</taxon>
        <taxon>Coriobacteriales</taxon>
        <taxon>Coriobacteriaceae</taxon>
        <taxon>Collinsella</taxon>
    </lineage>
</organism>
<evidence type="ECO:0000256" key="2">
    <source>
        <dbReference type="ARBA" id="ARBA00022729"/>
    </source>
</evidence>
<dbReference type="SUPFAM" id="SSF88713">
    <property type="entry name" value="Glycoside hydrolase/deacetylase"/>
    <property type="match status" value="1"/>
</dbReference>
<dbReference type="InterPro" id="IPR051398">
    <property type="entry name" value="Polysacch_Deacetylase"/>
</dbReference>
<sequence length="596" mass="65440">MIRGVRSIFAGLGLVSALLLPCAPAYAATEPLSIDSATWQDPSHVMLIWDSESNVEYEVLKSDSEHGDYAVIGTSDTGSFLDADASWPDSSYYKIQPVGSSETGDTAVYLAIKSGTNARHVSKVSAIMYHNFITEEDQKNGVEFEEYSLDPSDFEEDLQYLRNNGYTTITSADVIDYINGDKPLPAKAVIISIDDGTWGVYTNAWPLLQKYNMKADFNVIGRNIDDTWDDLQTGGTRDGQSAPYCEWGELCEMVESGAINLCSHTYGMHVYDSDGRIGASMMEGESLADYISAVSNDYALSASCIGGWTGINPTTMAYPYSKRSEETDEAILSSTGYELLMGGYGARGTQGNYFVDGASPESQLRIMSRPCRMDGTPLSDYLNDIDEQDGANGVNTLEDTSELTDAECREMAQWYTSYDDVDVNEWYSGPVYFAYVNSLLLGTSPSTFEPYSAASRAMVMTVLYRLEGSPTITDLPHMADVAQDSWYIQPMAWAVESGMLKGVSEGIYEPDRAITREEMAAVLKRYAEEIDLDAPDSGVGVDGYPDANAISSWARSSFDWAVRSGIIKGSNGYLNPQGTLDRAQLTTMLMRFVQMM</sequence>
<comment type="caution">
    <text evidence="5">The sequence shown here is derived from an EMBL/GenBank/DDBJ whole genome shotgun (WGS) entry which is preliminary data.</text>
</comment>
<feature type="domain" description="SLH" evidence="4">
    <location>
        <begin position="541"/>
        <end position="596"/>
    </location>
</feature>
<feature type="domain" description="SLH" evidence="4">
    <location>
        <begin position="414"/>
        <end position="473"/>
    </location>
</feature>
<dbReference type="AlphaFoldDB" id="A0AAW7JL37"/>
<proteinExistence type="predicted"/>
<dbReference type="Gene3D" id="3.20.20.370">
    <property type="entry name" value="Glycoside hydrolase/deacetylase"/>
    <property type="match status" value="1"/>
</dbReference>
<dbReference type="PANTHER" id="PTHR34216">
    <property type="match status" value="1"/>
</dbReference>
<evidence type="ECO:0000313" key="6">
    <source>
        <dbReference type="Proteomes" id="UP001168505"/>
    </source>
</evidence>
<feature type="chain" id="PRO_5043633669" evidence="3">
    <location>
        <begin position="28"/>
        <end position="596"/>
    </location>
</feature>
<feature type="signal peptide" evidence="3">
    <location>
        <begin position="1"/>
        <end position="27"/>
    </location>
</feature>
<dbReference type="InterPro" id="IPR002509">
    <property type="entry name" value="NODB_dom"/>
</dbReference>
<reference evidence="5" key="2">
    <citation type="submission" date="2023-08" db="EMBL/GenBank/DDBJ databases">
        <title>Identification and characterization of horizontal gene transfer across gut microbiota members of farm animals based on homology search.</title>
        <authorList>
            <person name="Schwarzerova J."/>
            <person name="Nykrynova M."/>
            <person name="Jureckova K."/>
            <person name="Cejkova D."/>
            <person name="Rychlik I."/>
        </authorList>
    </citation>
    <scope>NUCLEOTIDE SEQUENCE</scope>
    <source>
        <strain evidence="5">15_COKtk</strain>
    </source>
</reference>
<protein>
    <submittedName>
        <fullName evidence="5">S-layer homology domain-containing protein</fullName>
    </submittedName>
</protein>
<dbReference type="PROSITE" id="PS51272">
    <property type="entry name" value="SLH"/>
    <property type="match status" value="3"/>
</dbReference>
<dbReference type="InterPro" id="IPR001119">
    <property type="entry name" value="SLH_dom"/>
</dbReference>
<gene>
    <name evidence="5" type="ORF">QVN40_00695</name>
</gene>
<dbReference type="RefSeq" id="WP_289826412.1">
    <property type="nucleotide sequence ID" value="NZ_JAUEIR010000001.1"/>
</dbReference>
<evidence type="ECO:0000256" key="3">
    <source>
        <dbReference type="SAM" id="SignalP"/>
    </source>
</evidence>
<feature type="domain" description="SLH" evidence="4">
    <location>
        <begin position="474"/>
        <end position="537"/>
    </location>
</feature>
<evidence type="ECO:0000313" key="5">
    <source>
        <dbReference type="EMBL" id="MDN0068218.1"/>
    </source>
</evidence>
<dbReference type="Pfam" id="PF00395">
    <property type="entry name" value="SLH"/>
    <property type="match status" value="2"/>
</dbReference>
<reference evidence="5" key="1">
    <citation type="submission" date="2023-06" db="EMBL/GenBank/DDBJ databases">
        <authorList>
            <person name="Zeman M."/>
            <person name="Kubasova T."/>
            <person name="Jahodarova E."/>
            <person name="Nykrynova M."/>
            <person name="Rychlik I."/>
        </authorList>
    </citation>
    <scope>NUCLEOTIDE SEQUENCE</scope>
    <source>
        <strain evidence="5">15_COKtk</strain>
    </source>
</reference>
<name>A0AAW7JL37_9ACTN</name>
<dbReference type="EMBL" id="JAUEIR010000001">
    <property type="protein sequence ID" value="MDN0068218.1"/>
    <property type="molecule type" value="Genomic_DNA"/>
</dbReference>
<dbReference type="Proteomes" id="UP001168505">
    <property type="component" value="Unassembled WGS sequence"/>
</dbReference>
<dbReference type="InterPro" id="IPR011330">
    <property type="entry name" value="Glyco_hydro/deAcase_b/a-brl"/>
</dbReference>
<accession>A0AAW7JL37</accession>
<keyword evidence="2 3" id="KW-0732">Signal</keyword>
<evidence type="ECO:0000259" key="4">
    <source>
        <dbReference type="PROSITE" id="PS51272"/>
    </source>
</evidence>
<dbReference type="GO" id="GO:0016810">
    <property type="term" value="F:hydrolase activity, acting on carbon-nitrogen (but not peptide) bonds"/>
    <property type="evidence" value="ECO:0007669"/>
    <property type="project" value="InterPro"/>
</dbReference>
<dbReference type="GO" id="GO:0005576">
    <property type="term" value="C:extracellular region"/>
    <property type="evidence" value="ECO:0007669"/>
    <property type="project" value="UniProtKB-SubCell"/>
</dbReference>
<dbReference type="Pfam" id="PF01522">
    <property type="entry name" value="Polysacc_deac_1"/>
    <property type="match status" value="1"/>
</dbReference>
<dbReference type="GO" id="GO:0005975">
    <property type="term" value="P:carbohydrate metabolic process"/>
    <property type="evidence" value="ECO:0007669"/>
    <property type="project" value="InterPro"/>
</dbReference>
<dbReference type="PANTHER" id="PTHR34216:SF3">
    <property type="entry name" value="POLY-BETA-1,6-N-ACETYL-D-GLUCOSAMINE N-DEACETYLASE"/>
    <property type="match status" value="1"/>
</dbReference>
<evidence type="ECO:0000256" key="1">
    <source>
        <dbReference type="ARBA" id="ARBA00004613"/>
    </source>
</evidence>